<evidence type="ECO:0000256" key="5">
    <source>
        <dbReference type="SAM" id="SignalP"/>
    </source>
</evidence>
<keyword evidence="5" id="KW-0732">Signal</keyword>
<keyword evidence="3" id="KW-0378">Hydrolase</keyword>
<dbReference type="SUPFAM" id="SSF56281">
    <property type="entry name" value="Metallo-hydrolase/oxidoreductase"/>
    <property type="match status" value="1"/>
</dbReference>
<dbReference type="GO" id="GO:0046872">
    <property type="term" value="F:metal ion binding"/>
    <property type="evidence" value="ECO:0007669"/>
    <property type="project" value="UniProtKB-KW"/>
</dbReference>
<organism evidence="7 8">
    <name type="scientific">Oryzomicrobium terrae</name>
    <dbReference type="NCBI Taxonomy" id="1735038"/>
    <lineage>
        <taxon>Bacteria</taxon>
        <taxon>Pseudomonadati</taxon>
        <taxon>Pseudomonadota</taxon>
        <taxon>Betaproteobacteria</taxon>
        <taxon>Rhodocyclales</taxon>
        <taxon>Rhodocyclaceae</taxon>
        <taxon>Oryzomicrobium</taxon>
    </lineage>
</organism>
<dbReference type="AlphaFoldDB" id="A0A5C1E7R2"/>
<dbReference type="InterPro" id="IPR036866">
    <property type="entry name" value="RibonucZ/Hydroxyglut_hydro"/>
</dbReference>
<dbReference type="Gene3D" id="3.60.15.10">
    <property type="entry name" value="Ribonuclease Z/Hydroxyacylglutathione hydrolase-like"/>
    <property type="match status" value="1"/>
</dbReference>
<dbReference type="SMART" id="SM00849">
    <property type="entry name" value="Lactamase_B"/>
    <property type="match status" value="1"/>
</dbReference>
<feature type="signal peptide" evidence="5">
    <location>
        <begin position="1"/>
        <end position="38"/>
    </location>
</feature>
<keyword evidence="2" id="KW-0479">Metal-binding</keyword>
<name>A0A5C1E7R2_9RHOO</name>
<dbReference type="PANTHER" id="PTHR42978:SF6">
    <property type="entry name" value="QUORUM-QUENCHING LACTONASE YTNP-RELATED"/>
    <property type="match status" value="1"/>
</dbReference>
<reference evidence="7 8" key="1">
    <citation type="submission" date="2017-07" db="EMBL/GenBank/DDBJ databases">
        <title>Complete genome sequence of Oryzomicrobium terrae TPP412.</title>
        <authorList>
            <person name="Chiu L.-W."/>
            <person name="Lo K.-J."/>
            <person name="Tsai Y.-M."/>
            <person name="Lin S.-S."/>
            <person name="Kuo C.-H."/>
            <person name="Liu C.-T."/>
        </authorList>
    </citation>
    <scope>NUCLEOTIDE SEQUENCE [LARGE SCALE GENOMIC DNA]</scope>
    <source>
        <strain evidence="7 8">TPP412</strain>
    </source>
</reference>
<evidence type="ECO:0000256" key="1">
    <source>
        <dbReference type="ARBA" id="ARBA00007749"/>
    </source>
</evidence>
<evidence type="ECO:0000256" key="4">
    <source>
        <dbReference type="ARBA" id="ARBA00022833"/>
    </source>
</evidence>
<dbReference type="InterPro" id="IPR001279">
    <property type="entry name" value="Metallo-B-lactamas"/>
</dbReference>
<evidence type="ECO:0000313" key="7">
    <source>
        <dbReference type="EMBL" id="QEL64655.1"/>
    </source>
</evidence>
<evidence type="ECO:0000259" key="6">
    <source>
        <dbReference type="SMART" id="SM00849"/>
    </source>
</evidence>
<feature type="chain" id="PRO_5023003746" description="Metallo-beta-lactamase domain-containing protein" evidence="5">
    <location>
        <begin position="39"/>
        <end position="333"/>
    </location>
</feature>
<dbReference type="InterPro" id="IPR051013">
    <property type="entry name" value="MBL_superfamily_lactonases"/>
</dbReference>
<dbReference type="PANTHER" id="PTHR42978">
    <property type="entry name" value="QUORUM-QUENCHING LACTONASE YTNP-RELATED-RELATED"/>
    <property type="match status" value="1"/>
</dbReference>
<protein>
    <recommendedName>
        <fullName evidence="6">Metallo-beta-lactamase domain-containing protein</fullName>
    </recommendedName>
</protein>
<gene>
    <name evidence="7" type="ORF">OTERR_11790</name>
</gene>
<dbReference type="Pfam" id="PF00753">
    <property type="entry name" value="Lactamase_B"/>
    <property type="match status" value="1"/>
</dbReference>
<accession>A0A5C1E7R2</accession>
<keyword evidence="4" id="KW-0862">Zinc</keyword>
<sequence>MTPRQPLFFHRAQRLLRAAALCLTAAALAAPLATPAHAEAPQVKTQVPGYYRYQHGAFEVTALYDGFIDLDPALLKNTSQTEIQRLLAREFLSAPKMQTAVNAYLVNTGSKLVLVDAGAAKLFGPTLGYIVDNLRAAGYTPAQVDVVLLTHLHGDHANGLVGPDGKAVFPNAEVRVAQEESDFWLSQGNADKAPEDFKGFFKMARDAAAPYQAAGKWKPFSGETELLPGVRAVAARGHTPGHGGYLFTSNGEKLLIWGDLVHNAAVQFARPAVAIEFDSDKTQAVRTRQKIFAYAAKEKLLVAGMHLPFPGIGHVRQDGKRYSWVPVEFGPLR</sequence>
<evidence type="ECO:0000313" key="8">
    <source>
        <dbReference type="Proteomes" id="UP000323671"/>
    </source>
</evidence>
<dbReference type="GO" id="GO:0016787">
    <property type="term" value="F:hydrolase activity"/>
    <property type="evidence" value="ECO:0007669"/>
    <property type="project" value="UniProtKB-KW"/>
</dbReference>
<feature type="domain" description="Metallo-beta-lactamase" evidence="6">
    <location>
        <begin position="100"/>
        <end position="306"/>
    </location>
</feature>
<dbReference type="KEGG" id="otr:OTERR_11790"/>
<dbReference type="EMBL" id="CP022579">
    <property type="protein sequence ID" value="QEL64655.1"/>
    <property type="molecule type" value="Genomic_DNA"/>
</dbReference>
<keyword evidence="8" id="KW-1185">Reference proteome</keyword>
<comment type="similarity">
    <text evidence="1">Belongs to the metallo-beta-lactamase superfamily.</text>
</comment>
<evidence type="ECO:0000256" key="2">
    <source>
        <dbReference type="ARBA" id="ARBA00022723"/>
    </source>
</evidence>
<evidence type="ECO:0000256" key="3">
    <source>
        <dbReference type="ARBA" id="ARBA00022801"/>
    </source>
</evidence>
<dbReference type="CDD" id="cd07720">
    <property type="entry name" value="OPHC2-like_MBL-fold"/>
    <property type="match status" value="1"/>
</dbReference>
<proteinExistence type="inferred from homology"/>
<dbReference type="RefSeq" id="WP_149425140.1">
    <property type="nucleotide sequence ID" value="NZ_CP022579.1"/>
</dbReference>
<dbReference type="Proteomes" id="UP000323671">
    <property type="component" value="Chromosome"/>
</dbReference>